<reference evidence="8" key="2">
    <citation type="journal article" date="2008" name="Nucleic Acids Res.">
        <title>The rice annotation project database (RAP-DB): 2008 update.</title>
        <authorList>
            <consortium name="The rice annotation project (RAP)"/>
        </authorList>
    </citation>
    <scope>GENOME REANNOTATION</scope>
    <source>
        <strain evidence="8">cv. Nipponbare</strain>
    </source>
</reference>
<dbReference type="EMBL" id="AP008216">
    <property type="protein sequence ID" value="BAF27003.2"/>
    <property type="molecule type" value="Genomic_DNA"/>
</dbReference>
<feature type="transmembrane region" description="Helical" evidence="6">
    <location>
        <begin position="29"/>
        <end position="58"/>
    </location>
</feature>
<evidence type="ECO:0000256" key="1">
    <source>
        <dbReference type="ARBA" id="ARBA00004141"/>
    </source>
</evidence>
<evidence type="ECO:0000256" key="2">
    <source>
        <dbReference type="ARBA" id="ARBA00010583"/>
    </source>
</evidence>
<dbReference type="KEGG" id="dosa:Os10g0521300"/>
<keyword evidence="4 6" id="KW-1133">Transmembrane helix</keyword>
<feature type="non-terminal residue" evidence="7">
    <location>
        <position position="1"/>
    </location>
</feature>
<accession>Q0IWB2</accession>
<name>Q0IWB2_ORYSJ</name>
<evidence type="ECO:0000313" key="8">
    <source>
        <dbReference type="Proteomes" id="UP000000763"/>
    </source>
</evidence>
<reference evidence="7 8" key="1">
    <citation type="journal article" date="2005" name="Nature">
        <title>The map-based sequence of the rice genome.</title>
        <authorList>
            <consortium name="International rice genome sequencing project (IRGSP)"/>
            <person name="Matsumoto T."/>
            <person name="Wu J."/>
            <person name="Kanamori H."/>
            <person name="Katayose Y."/>
            <person name="Fujisawa M."/>
            <person name="Namiki N."/>
            <person name="Mizuno H."/>
            <person name="Yamamoto K."/>
            <person name="Antonio B.A."/>
            <person name="Baba T."/>
            <person name="Sakata K."/>
            <person name="Nagamura Y."/>
            <person name="Aoki H."/>
            <person name="Arikawa K."/>
            <person name="Arita K."/>
            <person name="Bito T."/>
            <person name="Chiden Y."/>
            <person name="Fujitsuka N."/>
            <person name="Fukunaka R."/>
            <person name="Hamada M."/>
            <person name="Harada C."/>
            <person name="Hayashi A."/>
            <person name="Hijishita S."/>
            <person name="Honda M."/>
            <person name="Hosokawa S."/>
            <person name="Ichikawa Y."/>
            <person name="Idonuma A."/>
            <person name="Iijima M."/>
            <person name="Ikeda M."/>
            <person name="Ikeno M."/>
            <person name="Ito K."/>
            <person name="Ito S."/>
            <person name="Ito T."/>
            <person name="Ito Y."/>
            <person name="Ito Y."/>
            <person name="Iwabuchi A."/>
            <person name="Kamiya K."/>
            <person name="Karasawa W."/>
            <person name="Kurita K."/>
            <person name="Katagiri S."/>
            <person name="Kikuta A."/>
            <person name="Kobayashi H."/>
            <person name="Kobayashi N."/>
            <person name="Machita K."/>
            <person name="Maehara T."/>
            <person name="Masukawa M."/>
            <person name="Mizubayashi T."/>
            <person name="Mukai Y."/>
            <person name="Nagasaki H."/>
            <person name="Nagata Y."/>
            <person name="Naito S."/>
            <person name="Nakashima M."/>
            <person name="Nakama Y."/>
            <person name="Nakamichi Y."/>
            <person name="Nakamura M."/>
            <person name="Meguro A."/>
            <person name="Negishi M."/>
            <person name="Ohta I."/>
            <person name="Ohta T."/>
            <person name="Okamoto M."/>
            <person name="Ono N."/>
            <person name="Saji S."/>
            <person name="Sakaguchi M."/>
            <person name="Sakai K."/>
            <person name="Shibata M."/>
            <person name="Shimokawa T."/>
            <person name="Song J."/>
            <person name="Takazaki Y."/>
            <person name="Terasawa K."/>
            <person name="Tsugane M."/>
            <person name="Tsuji K."/>
            <person name="Ueda S."/>
            <person name="Waki K."/>
            <person name="Yamagata H."/>
            <person name="Yamamoto M."/>
            <person name="Yamamoto S."/>
            <person name="Yamane H."/>
            <person name="Yoshiki S."/>
            <person name="Yoshihara R."/>
            <person name="Yukawa K."/>
            <person name="Zhong H."/>
            <person name="Yano M."/>
            <person name="Yuan Q."/>
            <person name="Ouyang S."/>
            <person name="Liu J."/>
            <person name="Jones K.M."/>
            <person name="Gansberger K."/>
            <person name="Moffat K."/>
            <person name="Hill J."/>
            <person name="Bera J."/>
            <person name="Fadrosh D."/>
            <person name="Jin S."/>
            <person name="Johri S."/>
            <person name="Kim M."/>
            <person name="Overton L."/>
            <person name="Reardon M."/>
            <person name="Tsitrin T."/>
            <person name="Vuong H."/>
            <person name="Weaver B."/>
            <person name="Ciecko A."/>
            <person name="Tallon L."/>
            <person name="Jackson J."/>
            <person name="Pai G."/>
            <person name="Aken S.V."/>
            <person name="Utterback T."/>
            <person name="Reidmuller S."/>
            <person name="Feldblyum T."/>
            <person name="Hsiao J."/>
            <person name="Zismann V."/>
            <person name="Iobst S."/>
            <person name="de Vazeille A.R."/>
            <person name="Buell C.R."/>
            <person name="Ying K."/>
            <person name="Li Y."/>
            <person name="Lu T."/>
            <person name="Huang Y."/>
            <person name="Zhao Q."/>
            <person name="Feng Q."/>
            <person name="Zhang L."/>
            <person name="Zhu J."/>
            <person name="Weng Q."/>
            <person name="Mu J."/>
            <person name="Lu Y."/>
            <person name="Fan D."/>
            <person name="Liu Y."/>
            <person name="Guan J."/>
            <person name="Zhang Y."/>
            <person name="Yu S."/>
            <person name="Liu X."/>
            <person name="Zhang Y."/>
            <person name="Hong G."/>
            <person name="Han B."/>
            <person name="Choisne N."/>
            <person name="Demange N."/>
            <person name="Orjeda G."/>
            <person name="Samain S."/>
            <person name="Cattolico L."/>
            <person name="Pelletier E."/>
            <person name="Couloux A."/>
            <person name="Segurens B."/>
            <person name="Wincker P."/>
            <person name="D'Hont A."/>
            <person name="Scarpelli C."/>
            <person name="Weissenbach J."/>
            <person name="Salanoubat M."/>
            <person name="Quetier F."/>
            <person name="Yu Y."/>
            <person name="Kim H.R."/>
            <person name="Rambo T."/>
            <person name="Currie J."/>
            <person name="Collura K."/>
            <person name="Luo M."/>
            <person name="Yang T."/>
            <person name="Ammiraju J.S.S."/>
            <person name="Engler F."/>
            <person name="Soderlund C."/>
            <person name="Wing R.A."/>
            <person name="Palmer L.E."/>
            <person name="de la Bastide M."/>
            <person name="Spiegel L."/>
            <person name="Nascimento L."/>
            <person name="Zutavern T."/>
            <person name="O'Shaughnessy A."/>
            <person name="Dike S."/>
            <person name="Dedhia N."/>
            <person name="Preston R."/>
            <person name="Balija V."/>
            <person name="McCombie W.R."/>
            <person name="Chow T."/>
            <person name="Chen H."/>
            <person name="Chung M."/>
            <person name="Chen C."/>
            <person name="Shaw J."/>
            <person name="Wu H."/>
            <person name="Hsiao K."/>
            <person name="Chao Y."/>
            <person name="Chu M."/>
            <person name="Cheng C."/>
            <person name="Hour A."/>
            <person name="Lee P."/>
            <person name="Lin S."/>
            <person name="Lin Y."/>
            <person name="Liou J."/>
            <person name="Liu S."/>
            <person name="Hsing Y."/>
            <person name="Raghuvanshi S."/>
            <person name="Mohanty A."/>
            <person name="Bharti A.K."/>
            <person name="Gaur A."/>
            <person name="Gupta V."/>
            <person name="Kumar D."/>
            <person name="Ravi V."/>
            <person name="Vij S."/>
            <person name="Kapur A."/>
            <person name="Khurana P."/>
            <person name="Khurana P."/>
            <person name="Khurana J.P."/>
            <person name="Tyagi A.K."/>
            <person name="Gaikwad K."/>
            <person name="Singh A."/>
            <person name="Dalal V."/>
            <person name="Srivastava S."/>
            <person name="Dixit A."/>
            <person name="Pal A.K."/>
            <person name="Ghazi I.A."/>
            <person name="Yadav M."/>
            <person name="Pandit A."/>
            <person name="Bhargava A."/>
            <person name="Sureshbabu K."/>
            <person name="Batra K."/>
            <person name="Sharma T.R."/>
            <person name="Mohapatra T."/>
            <person name="Singh N.K."/>
            <person name="Messing J."/>
            <person name="Nelson A.B."/>
            <person name="Fuks G."/>
            <person name="Kavchok S."/>
            <person name="Keizer G."/>
            <person name="Linton E."/>
            <person name="Llaca V."/>
            <person name="Song R."/>
            <person name="Tanyolac B."/>
            <person name="Young S."/>
            <person name="Ho-Il K."/>
            <person name="Hahn J.H."/>
            <person name="Sangsakoo G."/>
            <person name="Vanavichit A."/>
            <person name="de Mattos Luiz.A.T."/>
            <person name="Zimmer P.D."/>
            <person name="Malone G."/>
            <person name="Dellagostin O."/>
            <person name="de Oliveira A.C."/>
            <person name="Bevan M."/>
            <person name="Bancroft I."/>
            <person name="Minx P."/>
            <person name="Cordum H."/>
            <person name="Wilson R."/>
            <person name="Cheng Z."/>
            <person name="Jin W."/>
            <person name="Jiang J."/>
            <person name="Leong S.A."/>
            <person name="Iwama H."/>
            <person name="Gojobori T."/>
            <person name="Itoh T."/>
            <person name="Niimura Y."/>
            <person name="Fujii Y."/>
            <person name="Habara T."/>
            <person name="Sakai H."/>
            <person name="Sato Y."/>
            <person name="Wilson G."/>
            <person name="Kumar K."/>
            <person name="McCouch S."/>
            <person name="Juretic N."/>
            <person name="Hoen D."/>
            <person name="Wright S."/>
            <person name="Bruskiewich R."/>
            <person name="Bureau T."/>
            <person name="Miyao A."/>
            <person name="Hirochika H."/>
            <person name="Nishikawa T."/>
            <person name="Kadowaki K."/>
            <person name="Sugiura M."/>
            <person name="Burr B."/>
            <person name="Sasaki T."/>
        </authorList>
    </citation>
    <scope>NUCLEOTIDE SEQUENCE [LARGE SCALE GENOMIC DNA]</scope>
    <source>
        <strain evidence="8">cv. Nipponbare</strain>
    </source>
</reference>
<protein>
    <submittedName>
        <fullName evidence="7">Os10g0521300 protein</fullName>
    </submittedName>
</protein>
<evidence type="ECO:0000256" key="6">
    <source>
        <dbReference type="SAM" id="Phobius"/>
    </source>
</evidence>
<organism evidence="7 8">
    <name type="scientific">Oryza sativa subsp. japonica</name>
    <name type="common">Rice</name>
    <dbReference type="NCBI Taxonomy" id="39947"/>
    <lineage>
        <taxon>Eukaryota</taxon>
        <taxon>Viridiplantae</taxon>
        <taxon>Streptophyta</taxon>
        <taxon>Embryophyta</taxon>
        <taxon>Tracheophyta</taxon>
        <taxon>Spermatophyta</taxon>
        <taxon>Magnoliopsida</taxon>
        <taxon>Liliopsida</taxon>
        <taxon>Poales</taxon>
        <taxon>Poaceae</taxon>
        <taxon>BOP clade</taxon>
        <taxon>Oryzoideae</taxon>
        <taxon>Oryzeae</taxon>
        <taxon>Oryzinae</taxon>
        <taxon>Oryza</taxon>
        <taxon>Oryza sativa</taxon>
    </lineage>
</organism>
<dbReference type="AlphaFoldDB" id="Q0IWB2"/>
<dbReference type="PANTHER" id="PTHR12428">
    <property type="entry name" value="OXA1"/>
    <property type="match status" value="1"/>
</dbReference>
<evidence type="ECO:0000256" key="3">
    <source>
        <dbReference type="ARBA" id="ARBA00022692"/>
    </source>
</evidence>
<comment type="subcellular location">
    <subcellularLocation>
        <location evidence="1">Membrane</location>
        <topology evidence="1">Multi-pass membrane protein</topology>
    </subcellularLocation>
</comment>
<keyword evidence="5 6" id="KW-0472">Membrane</keyword>
<dbReference type="InterPro" id="IPR001708">
    <property type="entry name" value="YidC/ALB3/OXA1/COX18"/>
</dbReference>
<evidence type="ECO:0000256" key="5">
    <source>
        <dbReference type="ARBA" id="ARBA00023136"/>
    </source>
</evidence>
<evidence type="ECO:0000313" key="7">
    <source>
        <dbReference type="EMBL" id="BAF27003.2"/>
    </source>
</evidence>
<dbReference type="GO" id="GO:0032977">
    <property type="term" value="F:membrane insertase activity"/>
    <property type="evidence" value="ECO:0007669"/>
    <property type="project" value="InterPro"/>
</dbReference>
<keyword evidence="3 6" id="KW-0812">Transmembrane</keyword>
<dbReference type="PANTHER" id="PTHR12428:SF69">
    <property type="entry name" value="MEMBRANE PROTEIN OXA1-LIKE, MITOCHONDRIAL, PUTATIVE, EXPRESSED-RELATED"/>
    <property type="match status" value="1"/>
</dbReference>
<sequence length="67" mass="7338">IRNMIDKVPSMKGGGSLWFTDLTTPDPLYILPVLTALIFLVTVEVYTLSGAFVVFVIVEVTWCTAAC</sequence>
<gene>
    <name evidence="7" type="ordered locus">Os10g0521300</name>
</gene>
<proteinExistence type="inferred from homology"/>
<dbReference type="GO" id="GO:0016020">
    <property type="term" value="C:membrane"/>
    <property type="evidence" value="ECO:0007669"/>
    <property type="project" value="UniProtKB-SubCell"/>
</dbReference>
<dbReference type="Proteomes" id="UP000000763">
    <property type="component" value="Chromosome 10"/>
</dbReference>
<comment type="similarity">
    <text evidence="2">Belongs to the OXA1/ALB3/YidC (TC 2.A.9.2) family.</text>
</comment>
<evidence type="ECO:0000256" key="4">
    <source>
        <dbReference type="ARBA" id="ARBA00022989"/>
    </source>
</evidence>